<feature type="transmembrane region" description="Helical" evidence="7">
    <location>
        <begin position="106"/>
        <end position="126"/>
    </location>
</feature>
<evidence type="ECO:0000313" key="9">
    <source>
        <dbReference type="EMBL" id="MBY9073345.1"/>
    </source>
</evidence>
<dbReference type="PROSITE" id="PS50928">
    <property type="entry name" value="ABC_TM1"/>
    <property type="match status" value="1"/>
</dbReference>
<comment type="subcellular location">
    <subcellularLocation>
        <location evidence="1 7">Cell membrane</location>
        <topology evidence="1 7">Multi-pass membrane protein</topology>
    </subcellularLocation>
</comment>
<evidence type="ECO:0000259" key="8">
    <source>
        <dbReference type="PROSITE" id="PS50928"/>
    </source>
</evidence>
<organism evidence="9 10">
    <name type="scientific">Nocardioides jiangsuensis</name>
    <dbReference type="NCBI Taxonomy" id="2866161"/>
    <lineage>
        <taxon>Bacteria</taxon>
        <taxon>Bacillati</taxon>
        <taxon>Actinomycetota</taxon>
        <taxon>Actinomycetes</taxon>
        <taxon>Propionibacteriales</taxon>
        <taxon>Nocardioidaceae</taxon>
        <taxon>Nocardioides</taxon>
    </lineage>
</organism>
<keyword evidence="5 7" id="KW-1133">Transmembrane helix</keyword>
<reference evidence="9 10" key="1">
    <citation type="submission" date="2021-08" db="EMBL/GenBank/DDBJ databases">
        <title>Nocardioides bacterium WL0053 sp. nov., isolated from the sediment.</title>
        <authorList>
            <person name="Wang L."/>
            <person name="Zhang D."/>
            <person name="Zhang A."/>
        </authorList>
    </citation>
    <scope>NUCLEOTIDE SEQUENCE [LARGE SCALE GENOMIC DNA]</scope>
    <source>
        <strain evidence="9 10">WL0053</strain>
    </source>
</reference>
<dbReference type="Gene3D" id="1.10.3720.10">
    <property type="entry name" value="MetI-like"/>
    <property type="match status" value="1"/>
</dbReference>
<feature type="transmembrane region" description="Helical" evidence="7">
    <location>
        <begin position="313"/>
        <end position="335"/>
    </location>
</feature>
<proteinExistence type="inferred from homology"/>
<protein>
    <submittedName>
        <fullName evidence="9">ABC transporter permease</fullName>
    </submittedName>
</protein>
<dbReference type="PANTHER" id="PTHR43163:SF6">
    <property type="entry name" value="DIPEPTIDE TRANSPORT SYSTEM PERMEASE PROTEIN DPPB-RELATED"/>
    <property type="match status" value="1"/>
</dbReference>
<keyword evidence="3" id="KW-1003">Cell membrane</keyword>
<keyword evidence="4 7" id="KW-0812">Transmembrane</keyword>
<evidence type="ECO:0000256" key="4">
    <source>
        <dbReference type="ARBA" id="ARBA00022692"/>
    </source>
</evidence>
<dbReference type="RefSeq" id="WP_221023154.1">
    <property type="nucleotide sequence ID" value="NZ_JAIEZQ010000001.1"/>
</dbReference>
<evidence type="ECO:0000256" key="3">
    <source>
        <dbReference type="ARBA" id="ARBA00022475"/>
    </source>
</evidence>
<feature type="transmembrane region" description="Helical" evidence="7">
    <location>
        <begin position="12"/>
        <end position="34"/>
    </location>
</feature>
<dbReference type="SUPFAM" id="SSF161098">
    <property type="entry name" value="MetI-like"/>
    <property type="match status" value="1"/>
</dbReference>
<dbReference type="Proteomes" id="UP000754710">
    <property type="component" value="Unassembled WGS sequence"/>
</dbReference>
<evidence type="ECO:0000256" key="2">
    <source>
        <dbReference type="ARBA" id="ARBA00022448"/>
    </source>
</evidence>
<feature type="transmembrane region" description="Helical" evidence="7">
    <location>
        <begin position="209"/>
        <end position="228"/>
    </location>
</feature>
<evidence type="ECO:0000256" key="6">
    <source>
        <dbReference type="ARBA" id="ARBA00023136"/>
    </source>
</evidence>
<dbReference type="Pfam" id="PF00528">
    <property type="entry name" value="BPD_transp_1"/>
    <property type="match status" value="1"/>
</dbReference>
<name>A0ABS7RHW4_9ACTN</name>
<sequence length="341" mass="36731">MSSGSGSLPRYIAQRLLLMIPMIWLIVTMVFILLRVAPGDPVTAAVGGKLNEEALDARRAALGLDRPLIVQYLDYLGDIATLDFGKTISDNRPITSIIVDNGGATLSLTIGAFAFALLMGIPLGLLAGRYRDSAGDVVIRIFGVVSYAAPIFFIGLLMQIWVAGPLGLPTSDIASPITKFQVEPVTHILLLDAIIAGDTESTVDVLKHHVLPCFTLGLLLSGVFIRLVRVNLLMTLKGDYVEAARARGIPERYVIRRHAFRNALVPVITVLGLQVALTLSGALLTESTFNWPGLGTQLIDYLTARDYAAVQGLVTFFAVVVVVVSLLVDVINAAIDPRVRY</sequence>
<evidence type="ECO:0000256" key="1">
    <source>
        <dbReference type="ARBA" id="ARBA00004651"/>
    </source>
</evidence>
<comment type="caution">
    <text evidence="9">The sequence shown here is derived from an EMBL/GenBank/DDBJ whole genome shotgun (WGS) entry which is preliminary data.</text>
</comment>
<dbReference type="EMBL" id="JAIEZQ010000001">
    <property type="protein sequence ID" value="MBY9073345.1"/>
    <property type="molecule type" value="Genomic_DNA"/>
</dbReference>
<dbReference type="Pfam" id="PF19300">
    <property type="entry name" value="BPD_transp_1_N"/>
    <property type="match status" value="1"/>
</dbReference>
<dbReference type="InterPro" id="IPR035906">
    <property type="entry name" value="MetI-like_sf"/>
</dbReference>
<dbReference type="InterPro" id="IPR000515">
    <property type="entry name" value="MetI-like"/>
</dbReference>
<feature type="transmembrane region" description="Helical" evidence="7">
    <location>
        <begin position="138"/>
        <end position="162"/>
    </location>
</feature>
<evidence type="ECO:0000256" key="5">
    <source>
        <dbReference type="ARBA" id="ARBA00022989"/>
    </source>
</evidence>
<dbReference type="PANTHER" id="PTHR43163">
    <property type="entry name" value="DIPEPTIDE TRANSPORT SYSTEM PERMEASE PROTEIN DPPB-RELATED"/>
    <property type="match status" value="1"/>
</dbReference>
<evidence type="ECO:0000313" key="10">
    <source>
        <dbReference type="Proteomes" id="UP000754710"/>
    </source>
</evidence>
<feature type="transmembrane region" description="Helical" evidence="7">
    <location>
        <begin position="263"/>
        <end position="284"/>
    </location>
</feature>
<comment type="similarity">
    <text evidence="7">Belongs to the binding-protein-dependent transport system permease family.</text>
</comment>
<accession>A0ABS7RHW4</accession>
<gene>
    <name evidence="9" type="ORF">K1X13_00790</name>
</gene>
<dbReference type="InterPro" id="IPR045621">
    <property type="entry name" value="BPD_transp_1_N"/>
</dbReference>
<feature type="domain" description="ABC transmembrane type-1" evidence="8">
    <location>
        <begin position="102"/>
        <end position="332"/>
    </location>
</feature>
<keyword evidence="6 7" id="KW-0472">Membrane</keyword>
<keyword evidence="2 7" id="KW-0813">Transport</keyword>
<keyword evidence="10" id="KW-1185">Reference proteome</keyword>
<evidence type="ECO:0000256" key="7">
    <source>
        <dbReference type="RuleBase" id="RU363032"/>
    </source>
</evidence>
<dbReference type="CDD" id="cd06261">
    <property type="entry name" value="TM_PBP2"/>
    <property type="match status" value="1"/>
</dbReference>